<keyword evidence="6" id="KW-0812">Transmembrane</keyword>
<evidence type="ECO:0000313" key="9">
    <source>
        <dbReference type="EMBL" id="KAA0697057.1"/>
    </source>
</evidence>
<proteinExistence type="predicted"/>
<dbReference type="Gene3D" id="3.30.70.270">
    <property type="match status" value="1"/>
</dbReference>
<dbReference type="AlphaFoldDB" id="A0A7V7GXC3"/>
<protein>
    <recommendedName>
        <fullName evidence="3">cyclic-guanylate-specific phosphodiesterase</fullName>
        <ecNumber evidence="3">3.1.4.52</ecNumber>
    </recommendedName>
</protein>
<evidence type="ECO:0000256" key="1">
    <source>
        <dbReference type="ARBA" id="ARBA00001946"/>
    </source>
</evidence>
<dbReference type="OrthoDB" id="9804951at2"/>
<sequence length="555" mass="61147">MPGPGSVLVMVDRLGPAKLAAAGESFGISQLRVANDSDDANAPPALRLDVMNGEPITLRWEPPQPGDTMLMWLFPILILGLLVFAYITRFNLRATLAAARKADASHNEARRFQAELVFQATHDSLTGLPNRPLLEERLKQACLDAQQAGGHLAVMLIDLDGFKPINDNFSHYLGDQVLVEVAKRMLAIVRPGDTVARMGGDEFIVILPGVANEHAVSTIAERLLADIADPYQIDTIDLRVTASVGVVMSDGDIEQPLQLIRQADAAMYQAKQEGRNNASWYTRGLSQQEYEMTQLRNDLQHAIDTHALELHYQPQVDSGTRKVAGAEALLRWSHPVRGPVSPAYFIPIAETTGQIIPLTLWVLDTACRHLRELTDAGIALPCIAVNISSTHLLRASFVPTIQAALDKHRLRADQLELEITETVLMDHADRALDTLHQLKNMGVKLAIDDFGVGFSSMNYLKVLPINKIKIDRSFIKGIDHNAQDAAICQGIISMAHHLNLRITAEGVEREGQRDFLVKNQCDELQGYLFAKPMNFTDLCSLINQLNPASTDADLI</sequence>
<evidence type="ECO:0000313" key="10">
    <source>
        <dbReference type="Proteomes" id="UP000463138"/>
    </source>
</evidence>
<dbReference type="InterPro" id="IPR000160">
    <property type="entry name" value="GGDEF_dom"/>
</dbReference>
<dbReference type="SMART" id="SM00052">
    <property type="entry name" value="EAL"/>
    <property type="match status" value="1"/>
</dbReference>
<dbReference type="CDD" id="cd01949">
    <property type="entry name" value="GGDEF"/>
    <property type="match status" value="1"/>
</dbReference>
<dbReference type="SMART" id="SM00267">
    <property type="entry name" value="GGDEF"/>
    <property type="match status" value="1"/>
</dbReference>
<gene>
    <name evidence="9" type="ORF">DT594_05030</name>
</gene>
<dbReference type="InterPro" id="IPR001633">
    <property type="entry name" value="EAL_dom"/>
</dbReference>
<dbReference type="NCBIfam" id="TIGR00254">
    <property type="entry name" value="GGDEF"/>
    <property type="match status" value="1"/>
</dbReference>
<dbReference type="InterPro" id="IPR043128">
    <property type="entry name" value="Rev_trsase/Diguanyl_cyclase"/>
</dbReference>
<feature type="domain" description="GGDEF" evidence="8">
    <location>
        <begin position="150"/>
        <end position="283"/>
    </location>
</feature>
<evidence type="ECO:0000256" key="3">
    <source>
        <dbReference type="ARBA" id="ARBA00012282"/>
    </source>
</evidence>
<comment type="subcellular location">
    <subcellularLocation>
        <location evidence="2">Cell inner membrane</location>
    </subcellularLocation>
</comment>
<evidence type="ECO:0000259" key="8">
    <source>
        <dbReference type="PROSITE" id="PS50887"/>
    </source>
</evidence>
<dbReference type="CDD" id="cd01948">
    <property type="entry name" value="EAL"/>
    <property type="match status" value="1"/>
</dbReference>
<dbReference type="Pfam" id="PF00563">
    <property type="entry name" value="EAL"/>
    <property type="match status" value="1"/>
</dbReference>
<evidence type="ECO:0000256" key="4">
    <source>
        <dbReference type="ARBA" id="ARBA00022636"/>
    </source>
</evidence>
<keyword evidence="10" id="KW-1185">Reference proteome</keyword>
<organism evidence="9 10">
    <name type="scientific">Halopseudomonas laoshanensis</name>
    <dbReference type="NCBI Taxonomy" id="2268758"/>
    <lineage>
        <taxon>Bacteria</taxon>
        <taxon>Pseudomonadati</taxon>
        <taxon>Pseudomonadota</taxon>
        <taxon>Gammaproteobacteria</taxon>
        <taxon>Pseudomonadales</taxon>
        <taxon>Pseudomonadaceae</taxon>
        <taxon>Halopseudomonas</taxon>
    </lineage>
</organism>
<name>A0A7V7GXC3_9GAMM</name>
<dbReference type="PANTHER" id="PTHR44757:SF2">
    <property type="entry name" value="BIOFILM ARCHITECTURE MAINTENANCE PROTEIN MBAA"/>
    <property type="match status" value="1"/>
</dbReference>
<dbReference type="InterPro" id="IPR029787">
    <property type="entry name" value="Nucleotide_cyclase"/>
</dbReference>
<evidence type="ECO:0000256" key="6">
    <source>
        <dbReference type="SAM" id="Phobius"/>
    </source>
</evidence>
<dbReference type="GO" id="GO:0071732">
    <property type="term" value="P:cellular response to nitric oxide"/>
    <property type="evidence" value="ECO:0007669"/>
    <property type="project" value="UniProtKB-ARBA"/>
</dbReference>
<dbReference type="EC" id="3.1.4.52" evidence="3"/>
<evidence type="ECO:0000256" key="5">
    <source>
        <dbReference type="ARBA" id="ARBA00051114"/>
    </source>
</evidence>
<dbReference type="InterPro" id="IPR035919">
    <property type="entry name" value="EAL_sf"/>
</dbReference>
<comment type="caution">
    <text evidence="9">The sequence shown here is derived from an EMBL/GenBank/DDBJ whole genome shotgun (WGS) entry which is preliminary data.</text>
</comment>
<dbReference type="FunFam" id="3.20.20.450:FF:000001">
    <property type="entry name" value="Cyclic di-GMP phosphodiesterase yahA"/>
    <property type="match status" value="1"/>
</dbReference>
<dbReference type="FunFam" id="3.30.70.270:FF:000001">
    <property type="entry name" value="Diguanylate cyclase domain protein"/>
    <property type="match status" value="1"/>
</dbReference>
<feature type="domain" description="EAL" evidence="7">
    <location>
        <begin position="292"/>
        <end position="546"/>
    </location>
</feature>
<dbReference type="Pfam" id="PF00990">
    <property type="entry name" value="GGDEF"/>
    <property type="match status" value="1"/>
</dbReference>
<dbReference type="GO" id="GO:0005886">
    <property type="term" value="C:plasma membrane"/>
    <property type="evidence" value="ECO:0007669"/>
    <property type="project" value="UniProtKB-SubCell"/>
</dbReference>
<dbReference type="Proteomes" id="UP000463138">
    <property type="component" value="Unassembled WGS sequence"/>
</dbReference>
<dbReference type="GO" id="GO:0071111">
    <property type="term" value="F:cyclic-guanylate-specific phosphodiesterase activity"/>
    <property type="evidence" value="ECO:0007669"/>
    <property type="project" value="UniProtKB-EC"/>
</dbReference>
<evidence type="ECO:0000256" key="2">
    <source>
        <dbReference type="ARBA" id="ARBA00004533"/>
    </source>
</evidence>
<dbReference type="InterPro" id="IPR052155">
    <property type="entry name" value="Biofilm_reg_signaling"/>
</dbReference>
<keyword evidence="4" id="KW-0973">c-di-GMP</keyword>
<dbReference type="Gene3D" id="3.20.20.450">
    <property type="entry name" value="EAL domain"/>
    <property type="match status" value="1"/>
</dbReference>
<dbReference type="SUPFAM" id="SSF55073">
    <property type="entry name" value="Nucleotide cyclase"/>
    <property type="match status" value="1"/>
</dbReference>
<reference evidence="9 10" key="1">
    <citation type="submission" date="2018-07" db="EMBL/GenBank/DDBJ databases">
        <title>Pseudomonas laoshanensis sp. nov., isolated from soil.</title>
        <authorList>
            <person name="Sun J."/>
            <person name="Yu L."/>
            <person name="Wang M."/>
            <person name="Zhang C."/>
        </authorList>
    </citation>
    <scope>NUCLEOTIDE SEQUENCE [LARGE SCALE GENOMIC DNA]</scope>
    <source>
        <strain evidence="9 10">Y22</strain>
    </source>
</reference>
<dbReference type="PANTHER" id="PTHR44757">
    <property type="entry name" value="DIGUANYLATE CYCLASE DGCP"/>
    <property type="match status" value="1"/>
</dbReference>
<accession>A0A7V7GXC3</accession>
<dbReference type="EMBL" id="QOVF01000001">
    <property type="protein sequence ID" value="KAA0697057.1"/>
    <property type="molecule type" value="Genomic_DNA"/>
</dbReference>
<dbReference type="PROSITE" id="PS50883">
    <property type="entry name" value="EAL"/>
    <property type="match status" value="1"/>
</dbReference>
<dbReference type="SUPFAM" id="SSF141868">
    <property type="entry name" value="EAL domain-like"/>
    <property type="match status" value="1"/>
</dbReference>
<feature type="transmembrane region" description="Helical" evidence="6">
    <location>
        <begin position="69"/>
        <end position="87"/>
    </location>
</feature>
<keyword evidence="6" id="KW-1133">Transmembrane helix</keyword>
<evidence type="ECO:0000259" key="7">
    <source>
        <dbReference type="PROSITE" id="PS50883"/>
    </source>
</evidence>
<keyword evidence="6" id="KW-0472">Membrane</keyword>
<dbReference type="PROSITE" id="PS50887">
    <property type="entry name" value="GGDEF"/>
    <property type="match status" value="1"/>
</dbReference>
<comment type="cofactor">
    <cofactor evidence="1">
        <name>Mg(2+)</name>
        <dbReference type="ChEBI" id="CHEBI:18420"/>
    </cofactor>
</comment>
<comment type="catalytic activity">
    <reaction evidence="5">
        <text>3',3'-c-di-GMP + H2O = 5'-phosphoguanylyl(3'-&gt;5')guanosine + H(+)</text>
        <dbReference type="Rhea" id="RHEA:24902"/>
        <dbReference type="ChEBI" id="CHEBI:15377"/>
        <dbReference type="ChEBI" id="CHEBI:15378"/>
        <dbReference type="ChEBI" id="CHEBI:58754"/>
        <dbReference type="ChEBI" id="CHEBI:58805"/>
        <dbReference type="EC" id="3.1.4.52"/>
    </reaction>
    <physiologicalReaction direction="left-to-right" evidence="5">
        <dbReference type="Rhea" id="RHEA:24903"/>
    </physiologicalReaction>
</comment>